<organism evidence="1 2">
    <name type="scientific">Phytophthora cactorum</name>
    <dbReference type="NCBI Taxonomy" id="29920"/>
    <lineage>
        <taxon>Eukaryota</taxon>
        <taxon>Sar</taxon>
        <taxon>Stramenopiles</taxon>
        <taxon>Oomycota</taxon>
        <taxon>Peronosporomycetes</taxon>
        <taxon>Peronosporales</taxon>
        <taxon>Peronosporaceae</taxon>
        <taxon>Phytophthora</taxon>
    </lineage>
</organism>
<reference evidence="1" key="1">
    <citation type="submission" date="2021-01" db="EMBL/GenBank/DDBJ databases">
        <title>Phytophthora aleatoria, a newly-described species from Pinus radiata is distinct from Phytophthora cactorum isolates based on comparative genomics.</title>
        <authorList>
            <person name="Mcdougal R."/>
            <person name="Panda P."/>
            <person name="Williams N."/>
            <person name="Studholme D.J."/>
        </authorList>
    </citation>
    <scope>NUCLEOTIDE SEQUENCE</scope>
    <source>
        <strain evidence="1">NZFS 3830</strain>
    </source>
</reference>
<protein>
    <submittedName>
        <fullName evidence="1">Uncharacterized protein</fullName>
    </submittedName>
</protein>
<evidence type="ECO:0000313" key="1">
    <source>
        <dbReference type="EMBL" id="KAG6947134.1"/>
    </source>
</evidence>
<gene>
    <name evidence="1" type="ORF">JG687_00016307</name>
</gene>
<proteinExistence type="predicted"/>
<accession>A0A8T1TSI1</accession>
<dbReference type="AlphaFoldDB" id="A0A8T1TSI1"/>
<name>A0A8T1TSI1_9STRA</name>
<dbReference type="Proteomes" id="UP000688947">
    <property type="component" value="Unassembled WGS sequence"/>
</dbReference>
<evidence type="ECO:0000313" key="2">
    <source>
        <dbReference type="Proteomes" id="UP000688947"/>
    </source>
</evidence>
<sequence length="79" mass="9206">MDAFEESGAKQRTTRWGLTLLKILRSISIECLFEEIQRVLQIDMCRGLGRRRESCERIRRDGRAQAAKSLLDYFGRATK</sequence>
<comment type="caution">
    <text evidence="1">The sequence shown here is derived from an EMBL/GenBank/DDBJ whole genome shotgun (WGS) entry which is preliminary data.</text>
</comment>
<dbReference type="EMBL" id="JAENGZ010001614">
    <property type="protein sequence ID" value="KAG6947134.1"/>
    <property type="molecule type" value="Genomic_DNA"/>
</dbReference>